<accession>T1BFJ8</accession>
<protein>
    <submittedName>
        <fullName evidence="1">Transposase, IS4</fullName>
    </submittedName>
</protein>
<organism evidence="1">
    <name type="scientific">mine drainage metagenome</name>
    <dbReference type="NCBI Taxonomy" id="410659"/>
    <lineage>
        <taxon>unclassified sequences</taxon>
        <taxon>metagenomes</taxon>
        <taxon>ecological metagenomes</taxon>
    </lineage>
</organism>
<comment type="caution">
    <text evidence="1">The sequence shown here is derived from an EMBL/GenBank/DDBJ whole genome shotgun (WGS) entry which is preliminary data.</text>
</comment>
<reference evidence="1" key="2">
    <citation type="journal article" date="2014" name="ISME J.">
        <title>Microbial stratification in low pH oxic and suboxic macroscopic growths along an acid mine drainage.</title>
        <authorList>
            <person name="Mendez-Garcia C."/>
            <person name="Mesa V."/>
            <person name="Sprenger R.R."/>
            <person name="Richter M."/>
            <person name="Diez M.S."/>
            <person name="Solano J."/>
            <person name="Bargiela R."/>
            <person name="Golyshina O.V."/>
            <person name="Manteca A."/>
            <person name="Ramos J.L."/>
            <person name="Gallego J.R."/>
            <person name="Llorente I."/>
            <person name="Martins Dos Santos V.A."/>
            <person name="Jensen O.N."/>
            <person name="Pelaez A.I."/>
            <person name="Sanchez J."/>
            <person name="Ferrer M."/>
        </authorList>
    </citation>
    <scope>NUCLEOTIDE SEQUENCE</scope>
</reference>
<sequence>RGARLETPEAMSERLADDAFDPIEYDCRGKTVRALVWSTRVLWYAVDKKAMVTLVIVRDPSGIMRDDFFVTNDQDATDAEVVARYSARWAIEVTNREVKQCLGAEDPQSWKYQGPERAAHLSLWLYGAIWTWYITTFGTEQTWTPRPWYRKKATPSFLDALAALRR</sequence>
<name>T1BFJ8_9ZZZZ</name>
<dbReference type="InterPro" id="IPR012337">
    <property type="entry name" value="RNaseH-like_sf"/>
</dbReference>
<feature type="non-terminal residue" evidence="1">
    <location>
        <position position="1"/>
    </location>
</feature>
<dbReference type="InterPro" id="IPR006783">
    <property type="entry name" value="Transposase_ISC1217"/>
</dbReference>
<proteinExistence type="predicted"/>
<dbReference type="Pfam" id="PF04693">
    <property type="entry name" value="DDE_Tnp_2"/>
    <property type="match status" value="1"/>
</dbReference>
<feature type="non-terminal residue" evidence="1">
    <location>
        <position position="166"/>
    </location>
</feature>
<evidence type="ECO:0000313" key="1">
    <source>
        <dbReference type="EMBL" id="EQD52920.1"/>
    </source>
</evidence>
<reference evidence="1" key="1">
    <citation type="submission" date="2013-08" db="EMBL/GenBank/DDBJ databases">
        <authorList>
            <person name="Mendez C."/>
            <person name="Richter M."/>
            <person name="Ferrer M."/>
            <person name="Sanchez J."/>
        </authorList>
    </citation>
    <scope>NUCLEOTIDE SEQUENCE</scope>
</reference>
<dbReference type="SUPFAM" id="SSF53098">
    <property type="entry name" value="Ribonuclease H-like"/>
    <property type="match status" value="1"/>
</dbReference>
<gene>
    <name evidence="1" type="ORF">B1B_10490</name>
</gene>
<dbReference type="EMBL" id="AUZY01006874">
    <property type="protein sequence ID" value="EQD52920.1"/>
    <property type="molecule type" value="Genomic_DNA"/>
</dbReference>
<dbReference type="AlphaFoldDB" id="T1BFJ8"/>